<reference evidence="8 9" key="1">
    <citation type="submission" date="2020-07" db="EMBL/GenBank/DDBJ databases">
        <title>Genomic diversity of species in the Neisseriaceae family.</title>
        <authorList>
            <person name="Vincent A.T."/>
            <person name="Bernet E."/>
            <person name="Veyrier F.J."/>
        </authorList>
    </citation>
    <scope>NUCLEOTIDE SEQUENCE [LARGE SCALE GENOMIC DNA]</scope>
    <source>
        <strain evidence="8 9">DSM 22244</strain>
    </source>
</reference>
<dbReference type="KEGG" id="nsg:H3L94_05465"/>
<evidence type="ECO:0000256" key="1">
    <source>
        <dbReference type="ARBA" id="ARBA00011063"/>
    </source>
</evidence>
<evidence type="ECO:0000256" key="6">
    <source>
        <dbReference type="PIRSR" id="PIRSR617867-1"/>
    </source>
</evidence>
<dbReference type="InterPro" id="IPR017867">
    <property type="entry name" value="Tyr_phospatase_low_mol_wt"/>
</dbReference>
<proteinExistence type="inferred from homology"/>
<feature type="active site" description="Proton donor" evidence="6">
    <location>
        <position position="117"/>
    </location>
</feature>
<protein>
    <recommendedName>
        <fullName evidence="2">protein-tyrosine-phosphatase</fullName>
        <ecNumber evidence="2">3.1.3.48</ecNumber>
    </recommendedName>
</protein>
<organism evidence="8 9">
    <name type="scientific">Neisseria shayeganii</name>
    <dbReference type="NCBI Taxonomy" id="607712"/>
    <lineage>
        <taxon>Bacteria</taxon>
        <taxon>Pseudomonadati</taxon>
        <taxon>Pseudomonadota</taxon>
        <taxon>Betaproteobacteria</taxon>
        <taxon>Neisseriales</taxon>
        <taxon>Neisseriaceae</taxon>
        <taxon>Neisseria</taxon>
    </lineage>
</organism>
<dbReference type="PRINTS" id="PR00719">
    <property type="entry name" value="LMWPTPASE"/>
</dbReference>
<feature type="domain" description="Phosphotyrosine protein phosphatase I" evidence="7">
    <location>
        <begin position="4"/>
        <end position="143"/>
    </location>
</feature>
<comment type="catalytic activity">
    <reaction evidence="5">
        <text>O-phospho-L-tyrosyl-[protein] + H2O = L-tyrosyl-[protein] + phosphate</text>
        <dbReference type="Rhea" id="RHEA:10684"/>
        <dbReference type="Rhea" id="RHEA-COMP:10136"/>
        <dbReference type="Rhea" id="RHEA-COMP:20101"/>
        <dbReference type="ChEBI" id="CHEBI:15377"/>
        <dbReference type="ChEBI" id="CHEBI:43474"/>
        <dbReference type="ChEBI" id="CHEBI:46858"/>
        <dbReference type="ChEBI" id="CHEBI:61978"/>
        <dbReference type="EC" id="3.1.3.48"/>
    </reaction>
</comment>
<dbReference type="CDD" id="cd16343">
    <property type="entry name" value="LMWPTP"/>
    <property type="match status" value="1"/>
</dbReference>
<feature type="active site" description="Nucleophile" evidence="6">
    <location>
        <position position="10"/>
    </location>
</feature>
<dbReference type="Proteomes" id="UP000514752">
    <property type="component" value="Chromosome"/>
</dbReference>
<name>A0A7D7SR00_9NEIS</name>
<gene>
    <name evidence="8" type="ORF">H3L94_05465</name>
</gene>
<dbReference type="EMBL" id="CP059567">
    <property type="protein sequence ID" value="QMT41470.1"/>
    <property type="molecule type" value="Genomic_DNA"/>
</dbReference>
<feature type="active site" evidence="6">
    <location>
        <position position="16"/>
    </location>
</feature>
<dbReference type="RefSeq" id="WP_182122994.1">
    <property type="nucleotide sequence ID" value="NZ_CP059567.1"/>
</dbReference>
<dbReference type="Pfam" id="PF01451">
    <property type="entry name" value="LMWPc"/>
    <property type="match status" value="1"/>
</dbReference>
<accession>A0A7D7SR00</accession>
<dbReference type="PANTHER" id="PTHR11717">
    <property type="entry name" value="LOW MOLECULAR WEIGHT PROTEIN TYROSINE PHOSPHATASE"/>
    <property type="match status" value="1"/>
</dbReference>
<evidence type="ECO:0000313" key="8">
    <source>
        <dbReference type="EMBL" id="QMT41470.1"/>
    </source>
</evidence>
<sequence length="148" mass="16262">MNFQNILVVCVGNICRSPTGERLLQGYLKHKQQVSSAGVGALIGSAADAQAEAVAARHGVSLAGHCARQLTAELCDANDLILVMEQAHIGAVDKISPSSRSKVMLFGQWLPKQDIADPYRQSDDMFRLIYRQIDEAARLWADKLNRTR</sequence>
<comment type="similarity">
    <text evidence="1">Belongs to the low molecular weight phosphotyrosine protein phosphatase family.</text>
</comment>
<evidence type="ECO:0000256" key="5">
    <source>
        <dbReference type="ARBA" id="ARBA00051722"/>
    </source>
</evidence>
<keyword evidence="3" id="KW-0378">Hydrolase</keyword>
<dbReference type="GO" id="GO:0004725">
    <property type="term" value="F:protein tyrosine phosphatase activity"/>
    <property type="evidence" value="ECO:0007669"/>
    <property type="project" value="UniProtKB-EC"/>
</dbReference>
<dbReference type="Gene3D" id="3.40.50.2300">
    <property type="match status" value="1"/>
</dbReference>
<evidence type="ECO:0000259" key="7">
    <source>
        <dbReference type="SMART" id="SM00226"/>
    </source>
</evidence>
<dbReference type="PANTHER" id="PTHR11717:SF31">
    <property type="entry name" value="LOW MOLECULAR WEIGHT PROTEIN-TYROSINE-PHOSPHATASE ETP-RELATED"/>
    <property type="match status" value="1"/>
</dbReference>
<keyword evidence="4" id="KW-0904">Protein phosphatase</keyword>
<dbReference type="SUPFAM" id="SSF52788">
    <property type="entry name" value="Phosphotyrosine protein phosphatases I"/>
    <property type="match status" value="1"/>
</dbReference>
<evidence type="ECO:0000313" key="9">
    <source>
        <dbReference type="Proteomes" id="UP000514752"/>
    </source>
</evidence>
<evidence type="ECO:0000256" key="4">
    <source>
        <dbReference type="ARBA" id="ARBA00022912"/>
    </source>
</evidence>
<dbReference type="InterPro" id="IPR050438">
    <property type="entry name" value="LMW_PTPase"/>
</dbReference>
<dbReference type="FunFam" id="3.40.50.2300:FF:000041">
    <property type="entry name" value="Low molecular weight protein-tyrosine-phosphatase"/>
    <property type="match status" value="1"/>
</dbReference>
<evidence type="ECO:0000256" key="3">
    <source>
        <dbReference type="ARBA" id="ARBA00022801"/>
    </source>
</evidence>
<dbReference type="InterPro" id="IPR036196">
    <property type="entry name" value="Ptyr_pPase_sf"/>
</dbReference>
<dbReference type="AlphaFoldDB" id="A0A7D7SR00"/>
<dbReference type="SMART" id="SM00226">
    <property type="entry name" value="LMWPc"/>
    <property type="match status" value="1"/>
</dbReference>
<dbReference type="InterPro" id="IPR023485">
    <property type="entry name" value="Ptyr_pPase"/>
</dbReference>
<evidence type="ECO:0000256" key="2">
    <source>
        <dbReference type="ARBA" id="ARBA00013064"/>
    </source>
</evidence>
<dbReference type="EC" id="3.1.3.48" evidence="2"/>